<evidence type="ECO:0000313" key="3">
    <source>
        <dbReference type="Proteomes" id="UP000540191"/>
    </source>
</evidence>
<keyword evidence="3" id="KW-1185">Reference proteome</keyword>
<sequence length="197" mass="21256">MSESNDSRNFLEEQVTAAADALGTRRIERLAEVGCTTNADPEAQAKVTQWEAYTSLDVESDEQADEMARDLASALLGNNWHGELTSQGVTGEPFRTLLQATSHEGGYRLRVSHTDEYGENYVAITMTSPCQKNPEGHQMARSPLDPGYAGSDADAGKYDVEAERKARADGTATPVATPTARTDSADTQPSRPSDSSR</sequence>
<protein>
    <submittedName>
        <fullName evidence="2">Uncharacterized protein</fullName>
    </submittedName>
</protein>
<feature type="compositionally biased region" description="Polar residues" evidence="1">
    <location>
        <begin position="185"/>
        <end position="197"/>
    </location>
</feature>
<feature type="compositionally biased region" description="Basic and acidic residues" evidence="1">
    <location>
        <begin position="154"/>
        <end position="168"/>
    </location>
</feature>
<feature type="region of interest" description="Disordered" evidence="1">
    <location>
        <begin position="128"/>
        <end position="197"/>
    </location>
</feature>
<dbReference type="EMBL" id="JACHNA010000001">
    <property type="protein sequence ID" value="MBB4736400.1"/>
    <property type="molecule type" value="Genomic_DNA"/>
</dbReference>
<dbReference type="RefSeq" id="WP_184242016.1">
    <property type="nucleotide sequence ID" value="NZ_JACHNA010000001.1"/>
</dbReference>
<comment type="caution">
    <text evidence="2">The sequence shown here is derived from an EMBL/GenBank/DDBJ whole genome shotgun (WGS) entry which is preliminary data.</text>
</comment>
<dbReference type="Proteomes" id="UP000540191">
    <property type="component" value="Unassembled WGS sequence"/>
</dbReference>
<dbReference type="AlphaFoldDB" id="A0A7W7GQF5"/>
<feature type="compositionally biased region" description="Low complexity" evidence="1">
    <location>
        <begin position="171"/>
        <end position="182"/>
    </location>
</feature>
<evidence type="ECO:0000313" key="2">
    <source>
        <dbReference type="EMBL" id="MBB4736400.1"/>
    </source>
</evidence>
<gene>
    <name evidence="2" type="ORF">HDA30_001908</name>
</gene>
<reference evidence="2 3" key="1">
    <citation type="submission" date="2020-08" db="EMBL/GenBank/DDBJ databases">
        <title>Sequencing the genomes of 1000 actinobacteria strains.</title>
        <authorList>
            <person name="Klenk H.-P."/>
        </authorList>
    </citation>
    <scope>NUCLEOTIDE SEQUENCE [LARGE SCALE GENOMIC DNA]</scope>
    <source>
        <strain evidence="2 3">DSM 23974</strain>
    </source>
</reference>
<organism evidence="2 3">
    <name type="scientific">Micrococcus cohnii</name>
    <dbReference type="NCBI Taxonomy" id="993416"/>
    <lineage>
        <taxon>Bacteria</taxon>
        <taxon>Bacillati</taxon>
        <taxon>Actinomycetota</taxon>
        <taxon>Actinomycetes</taxon>
        <taxon>Micrococcales</taxon>
        <taxon>Micrococcaceae</taxon>
        <taxon>Micrococcus</taxon>
    </lineage>
</organism>
<evidence type="ECO:0000256" key="1">
    <source>
        <dbReference type="SAM" id="MobiDB-lite"/>
    </source>
</evidence>
<accession>A0A7W7GQF5</accession>
<name>A0A7W7GQF5_9MICC</name>
<proteinExistence type="predicted"/>